<sequence>MRVFLQLGGASHPKPCGLCFCLKGTSADPRGRGPEYQLHVTLRRSVLLSARVPSDRLVSAADWDFEPQGGPRVLLVESISGRPPEINSGHRLGPRVEVINMTCLRIWDLEMGDDGLYKARVKFRGGGVEDYSFALTLHEPVPSPQVSCNVTSHFPEGCNVSLYCQGAGTGEFKVSWTEGEPPQALEEGGSDWYQLSGNGTALRLWWPFGSSRSPFTCLISSAAEEKRASLEVASCCFRAGAKETRRLTWLWCLLAIAPVVVLLGLLLLWRTRRKRTPSRGLSKREQPYEAKYSNLAAQGGSRGSSCGQPCDPLPEPRLKSPTVYAVLGSEPHLYNEAT</sequence>
<dbReference type="GeneID" id="112540723"/>
<dbReference type="InterPro" id="IPR015631">
    <property type="entry name" value="CD2/SLAM_rcpt"/>
</dbReference>
<evidence type="ECO:0000256" key="6">
    <source>
        <dbReference type="SAM" id="Phobius"/>
    </source>
</evidence>
<keyword evidence="6" id="KW-0812">Transmembrane</keyword>
<dbReference type="Proteomes" id="UP000695026">
    <property type="component" value="Unplaced"/>
</dbReference>
<dbReference type="AlphaFoldDB" id="A0A9F5ILY5"/>
<reference evidence="9" key="1">
    <citation type="submission" date="2025-08" db="UniProtKB">
        <authorList>
            <consortium name="RefSeq"/>
        </authorList>
    </citation>
    <scope>IDENTIFICATION</scope>
    <source>
        <tissue evidence="9">Liver</tissue>
    </source>
</reference>
<dbReference type="PANTHER" id="PTHR12080:SF121">
    <property type="entry name" value="IG-LIKE DOMAIN-CONTAINING PROTEIN-RELATED"/>
    <property type="match status" value="1"/>
</dbReference>
<dbReference type="KEGG" id="pbi:112540723"/>
<dbReference type="PROSITE" id="PS50835">
    <property type="entry name" value="IG_LIKE"/>
    <property type="match status" value="1"/>
</dbReference>
<evidence type="ECO:0000256" key="2">
    <source>
        <dbReference type="ARBA" id="ARBA00022729"/>
    </source>
</evidence>
<dbReference type="Gene3D" id="2.60.40.10">
    <property type="entry name" value="Immunoglobulins"/>
    <property type="match status" value="1"/>
</dbReference>
<keyword evidence="3 6" id="KW-0472">Membrane</keyword>
<evidence type="ECO:0000256" key="1">
    <source>
        <dbReference type="ARBA" id="ARBA00004370"/>
    </source>
</evidence>
<comment type="subcellular location">
    <subcellularLocation>
        <location evidence="1">Membrane</location>
    </subcellularLocation>
</comment>
<keyword evidence="8" id="KW-1185">Reference proteome</keyword>
<dbReference type="OMA" id="QSQGHLC"/>
<organism evidence="8 9">
    <name type="scientific">Python bivittatus</name>
    <name type="common">Burmese python</name>
    <name type="synonym">Python molurus bivittatus</name>
    <dbReference type="NCBI Taxonomy" id="176946"/>
    <lineage>
        <taxon>Eukaryota</taxon>
        <taxon>Metazoa</taxon>
        <taxon>Chordata</taxon>
        <taxon>Craniata</taxon>
        <taxon>Vertebrata</taxon>
        <taxon>Euteleostomi</taxon>
        <taxon>Lepidosauria</taxon>
        <taxon>Squamata</taxon>
        <taxon>Bifurcata</taxon>
        <taxon>Unidentata</taxon>
        <taxon>Episquamata</taxon>
        <taxon>Toxicofera</taxon>
        <taxon>Serpentes</taxon>
        <taxon>Henophidia</taxon>
        <taxon>Pythonidae</taxon>
        <taxon>Python</taxon>
    </lineage>
</organism>
<evidence type="ECO:0000256" key="3">
    <source>
        <dbReference type="ARBA" id="ARBA00023136"/>
    </source>
</evidence>
<dbReference type="OrthoDB" id="9835793at2759"/>
<feature type="transmembrane region" description="Helical" evidence="6">
    <location>
        <begin position="248"/>
        <end position="269"/>
    </location>
</feature>
<proteinExistence type="predicted"/>
<evidence type="ECO:0000313" key="8">
    <source>
        <dbReference type="Proteomes" id="UP000695026"/>
    </source>
</evidence>
<name>A0A9F5ILY5_PYTBI</name>
<keyword evidence="4" id="KW-0325">Glycoprotein</keyword>
<dbReference type="RefSeq" id="XP_025022967.1">
    <property type="nucleotide sequence ID" value="XM_025167199.1"/>
</dbReference>
<gene>
    <name evidence="9" type="primary">LOC112540723</name>
</gene>
<dbReference type="GO" id="GO:0016020">
    <property type="term" value="C:membrane"/>
    <property type="evidence" value="ECO:0007669"/>
    <property type="project" value="UniProtKB-SubCell"/>
</dbReference>
<evidence type="ECO:0000256" key="5">
    <source>
        <dbReference type="SAM" id="MobiDB-lite"/>
    </source>
</evidence>
<dbReference type="PANTHER" id="PTHR12080">
    <property type="entry name" value="SIGNALING LYMPHOCYTIC ACTIVATION MOLECULE"/>
    <property type="match status" value="1"/>
</dbReference>
<dbReference type="InterPro" id="IPR007110">
    <property type="entry name" value="Ig-like_dom"/>
</dbReference>
<feature type="region of interest" description="Disordered" evidence="5">
    <location>
        <begin position="296"/>
        <end position="322"/>
    </location>
</feature>
<evidence type="ECO:0000313" key="9">
    <source>
        <dbReference type="RefSeq" id="XP_025022967.1"/>
    </source>
</evidence>
<keyword evidence="6" id="KW-1133">Transmembrane helix</keyword>
<dbReference type="InterPro" id="IPR013783">
    <property type="entry name" value="Ig-like_fold"/>
</dbReference>
<keyword evidence="2" id="KW-0732">Signal</keyword>
<evidence type="ECO:0000256" key="4">
    <source>
        <dbReference type="ARBA" id="ARBA00023180"/>
    </source>
</evidence>
<evidence type="ECO:0000259" key="7">
    <source>
        <dbReference type="PROSITE" id="PS50835"/>
    </source>
</evidence>
<accession>A0A9F5ILY5</accession>
<feature type="domain" description="Ig-like" evidence="7">
    <location>
        <begin position="144"/>
        <end position="233"/>
    </location>
</feature>
<protein>
    <submittedName>
        <fullName evidence="9">Uncharacterized protein LOC112540723</fullName>
    </submittedName>
</protein>